<dbReference type="Proteomes" id="UP000799750">
    <property type="component" value="Unassembled WGS sequence"/>
</dbReference>
<protein>
    <submittedName>
        <fullName evidence="2">Uncharacterized protein</fullName>
    </submittedName>
</protein>
<dbReference type="AlphaFoldDB" id="A0A6A6QA39"/>
<keyword evidence="1" id="KW-0732">Signal</keyword>
<dbReference type="EMBL" id="MU004199">
    <property type="protein sequence ID" value="KAF2489205.1"/>
    <property type="molecule type" value="Genomic_DNA"/>
</dbReference>
<proteinExistence type="predicted"/>
<name>A0A6A6QA39_9PEZI</name>
<feature type="chain" id="PRO_5025635720" evidence="1">
    <location>
        <begin position="29"/>
        <end position="305"/>
    </location>
</feature>
<dbReference type="OrthoDB" id="10428767at2759"/>
<evidence type="ECO:0000256" key="1">
    <source>
        <dbReference type="SAM" id="SignalP"/>
    </source>
</evidence>
<keyword evidence="3" id="KW-1185">Reference proteome</keyword>
<reference evidence="2" key="1">
    <citation type="journal article" date="2020" name="Stud. Mycol.">
        <title>101 Dothideomycetes genomes: a test case for predicting lifestyles and emergence of pathogens.</title>
        <authorList>
            <person name="Haridas S."/>
            <person name="Albert R."/>
            <person name="Binder M."/>
            <person name="Bloem J."/>
            <person name="Labutti K."/>
            <person name="Salamov A."/>
            <person name="Andreopoulos B."/>
            <person name="Baker S."/>
            <person name="Barry K."/>
            <person name="Bills G."/>
            <person name="Bluhm B."/>
            <person name="Cannon C."/>
            <person name="Castanera R."/>
            <person name="Culley D."/>
            <person name="Daum C."/>
            <person name="Ezra D."/>
            <person name="Gonzalez J."/>
            <person name="Henrissat B."/>
            <person name="Kuo A."/>
            <person name="Liang C."/>
            <person name="Lipzen A."/>
            <person name="Lutzoni F."/>
            <person name="Magnuson J."/>
            <person name="Mondo S."/>
            <person name="Nolan M."/>
            <person name="Ohm R."/>
            <person name="Pangilinan J."/>
            <person name="Park H.-J."/>
            <person name="Ramirez L."/>
            <person name="Alfaro M."/>
            <person name="Sun H."/>
            <person name="Tritt A."/>
            <person name="Yoshinaga Y."/>
            <person name="Zwiers L.-H."/>
            <person name="Turgeon B."/>
            <person name="Goodwin S."/>
            <person name="Spatafora J."/>
            <person name="Crous P."/>
            <person name="Grigoriev I."/>
        </authorList>
    </citation>
    <scope>NUCLEOTIDE SEQUENCE</scope>
    <source>
        <strain evidence="2">CBS 269.34</strain>
    </source>
</reference>
<gene>
    <name evidence="2" type="ORF">BU16DRAFT_544611</name>
</gene>
<organism evidence="2 3">
    <name type="scientific">Lophium mytilinum</name>
    <dbReference type="NCBI Taxonomy" id="390894"/>
    <lineage>
        <taxon>Eukaryota</taxon>
        <taxon>Fungi</taxon>
        <taxon>Dikarya</taxon>
        <taxon>Ascomycota</taxon>
        <taxon>Pezizomycotina</taxon>
        <taxon>Dothideomycetes</taxon>
        <taxon>Pleosporomycetidae</taxon>
        <taxon>Mytilinidiales</taxon>
        <taxon>Mytilinidiaceae</taxon>
        <taxon>Lophium</taxon>
    </lineage>
</organism>
<feature type="signal peptide" evidence="1">
    <location>
        <begin position="1"/>
        <end position="28"/>
    </location>
</feature>
<accession>A0A6A6QA39</accession>
<sequence length="305" mass="34897">MLKMLSWDAGPCGVLLAHCLVMAETSLANFTPQATSLDRYSKIARTLNFLKSHTHTAVQLTMSQTIDFDTEAARYLHNLLHTVLLEITPKKITAAWAERLPVIQDGHQHTADVIRVYEEEGEEWQMPADIDAEAARALLESNQCDDAPVILGSIIAALYGIRNVEVLTLRVYPRLYTLNPGDRLSPRRVHTVLRIGDKVLDLTAGQFGFKWLLGPEREYRDEFVVEGPPEVCIPLQEAWEDMPSRDGELNAVYNSLRIRLKREQDSWLRVNGETLRGVVMGEDEEKRRDLWEKLRVIAERVWQER</sequence>
<evidence type="ECO:0000313" key="3">
    <source>
        <dbReference type="Proteomes" id="UP000799750"/>
    </source>
</evidence>
<evidence type="ECO:0000313" key="2">
    <source>
        <dbReference type="EMBL" id="KAF2489205.1"/>
    </source>
</evidence>